<accession>A0A5D0WTG0</accession>
<feature type="domain" description="EAL" evidence="2">
    <location>
        <begin position="489"/>
        <end position="743"/>
    </location>
</feature>
<dbReference type="GO" id="GO:0071111">
    <property type="term" value="F:cyclic-guanylate-specific phosphodiesterase activity"/>
    <property type="evidence" value="ECO:0007669"/>
    <property type="project" value="InterPro"/>
</dbReference>
<dbReference type="SMART" id="SM00052">
    <property type="entry name" value="EAL"/>
    <property type="match status" value="1"/>
</dbReference>
<evidence type="ECO:0000313" key="4">
    <source>
        <dbReference type="EMBL" id="TYC87575.1"/>
    </source>
</evidence>
<dbReference type="SMART" id="SM00267">
    <property type="entry name" value="GGDEF"/>
    <property type="match status" value="1"/>
</dbReference>
<comment type="caution">
    <text evidence="4">The sequence shown here is derived from an EMBL/GenBank/DDBJ whole genome shotgun (WGS) entry which is preliminary data.</text>
</comment>
<dbReference type="InterPro" id="IPR029787">
    <property type="entry name" value="Nucleotide_cyclase"/>
</dbReference>
<dbReference type="InterPro" id="IPR001633">
    <property type="entry name" value="EAL_dom"/>
</dbReference>
<organism evidence="4 5">
    <name type="scientific">Acetobacterium wieringae</name>
    <dbReference type="NCBI Taxonomy" id="52694"/>
    <lineage>
        <taxon>Bacteria</taxon>
        <taxon>Bacillati</taxon>
        <taxon>Bacillota</taxon>
        <taxon>Clostridia</taxon>
        <taxon>Eubacteriales</taxon>
        <taxon>Eubacteriaceae</taxon>
        <taxon>Acetobacterium</taxon>
    </lineage>
</organism>
<reference evidence="4 5" key="1">
    <citation type="submission" date="2019-08" db="EMBL/GenBank/DDBJ databases">
        <title>Isolation and enrichment of carboxydotrophic bacteria from anaerobic sludge for the production of bio-based chemicals from syngas.</title>
        <authorList>
            <person name="Antares A.L."/>
            <person name="Moreira J."/>
            <person name="Diender M."/>
            <person name="Parshina S.N."/>
            <person name="Stams A.J.M."/>
            <person name="Alves M."/>
            <person name="Alves J.I."/>
            <person name="Sousa D.Z."/>
        </authorList>
    </citation>
    <scope>NUCLEOTIDE SEQUENCE [LARGE SCALE GENOMIC DNA]</scope>
    <source>
        <strain evidence="4 5">JM</strain>
    </source>
</reference>
<dbReference type="CDD" id="cd01948">
    <property type="entry name" value="EAL"/>
    <property type="match status" value="1"/>
</dbReference>
<dbReference type="SUPFAM" id="SSF55073">
    <property type="entry name" value="Nucleotide cyclase"/>
    <property type="match status" value="1"/>
</dbReference>
<dbReference type="SUPFAM" id="SSF103190">
    <property type="entry name" value="Sensory domain-like"/>
    <property type="match status" value="1"/>
</dbReference>
<dbReference type="InterPro" id="IPR050706">
    <property type="entry name" value="Cyclic-di-GMP_PDE-like"/>
</dbReference>
<keyword evidence="1" id="KW-0472">Membrane</keyword>
<evidence type="ECO:0000313" key="5">
    <source>
        <dbReference type="Proteomes" id="UP000322619"/>
    </source>
</evidence>
<dbReference type="NCBIfam" id="TIGR00254">
    <property type="entry name" value="GGDEF"/>
    <property type="match status" value="1"/>
</dbReference>
<evidence type="ECO:0000259" key="3">
    <source>
        <dbReference type="PROSITE" id="PS50887"/>
    </source>
</evidence>
<feature type="transmembrane region" description="Helical" evidence="1">
    <location>
        <begin position="12"/>
        <end position="29"/>
    </location>
</feature>
<protein>
    <submittedName>
        <fullName evidence="4">EAL domain-containing protein</fullName>
    </submittedName>
</protein>
<dbReference type="InterPro" id="IPR043128">
    <property type="entry name" value="Rev_trsase/Diguanyl_cyclase"/>
</dbReference>
<keyword evidence="1" id="KW-0812">Transmembrane</keyword>
<dbReference type="SUPFAM" id="SSF141868">
    <property type="entry name" value="EAL domain-like"/>
    <property type="match status" value="1"/>
</dbReference>
<dbReference type="Gene3D" id="3.20.20.450">
    <property type="entry name" value="EAL domain"/>
    <property type="match status" value="1"/>
</dbReference>
<dbReference type="PANTHER" id="PTHR33121:SF71">
    <property type="entry name" value="OXYGEN SENSOR PROTEIN DOSP"/>
    <property type="match status" value="1"/>
</dbReference>
<gene>
    <name evidence="4" type="ORF">FXB42_03765</name>
</gene>
<dbReference type="PANTHER" id="PTHR33121">
    <property type="entry name" value="CYCLIC DI-GMP PHOSPHODIESTERASE PDEF"/>
    <property type="match status" value="1"/>
</dbReference>
<dbReference type="PROSITE" id="PS50887">
    <property type="entry name" value="GGDEF"/>
    <property type="match status" value="1"/>
</dbReference>
<name>A0A5D0WTG0_9FIRM</name>
<dbReference type="RefSeq" id="WP_148636798.1">
    <property type="nucleotide sequence ID" value="NZ_VSLA01000004.1"/>
</dbReference>
<dbReference type="Pfam" id="PF00990">
    <property type="entry name" value="GGDEF"/>
    <property type="match status" value="1"/>
</dbReference>
<proteinExistence type="predicted"/>
<sequence length="743" mass="85108">MNIKSKKIKASFIALLTVVLFFVLSWYYVVLINNALKNQTLLYLSEVANQGANLVESKVNNELENLKTASKLIEASGNFDQTQMISLVTIVARENHYKRMGVAFLNGDTITTDGMFLNVSERTYFQEASKGKATVSDTIIDYTDGKLINVYAVPIFRENQVVALLLASVETENFKKYLEVGSFANQGYSYIVKANGDQVVSSLHVNSPDEFDNIIETLKRAEIRDGDRLETITENMKTGKRGSYTSFYGGMERHVIYKPLAINDWYLMTVVPTKVVSAQTRQISWYSLMLIVADLLAITLLFMIILFYQNRAKKRLERIAYVDDVTGGNNWQKFKQEAREILEVKNQGQCAMLTFDIDRFRFINEEYGHEKGDQVLQMVGKILQDRTAKLETYARVSGDHFAILCLCEDQDKITRRIKEFMGVLNSEREAIGIKERLSCRFGIYIIEDRNGNLDKIREKANMARIAAKTADNQLWFFYSDAFRKKIGDEKEIIDQMEDALANNQFEMYLQPKYNLHRNAYCGCEALVRWCHPDKGLISPGEFIPIFEQTGFIRKLDMFMLEEVCKLLKSWEVKKHPEISVSVNLSRKNLKQSDFVERVLSITNQYRIHRGSLEIELTESSIFEDVDRMVEIGAAFRNYGFKMAMDDFGSGYSSINLLGSLPLDVIKMDQGFFNSHLKRQQNYIVVEATINLIKKLGMGVVAEGIETEAEVEMLRTLGCDIIQGYYFGKPMPVAEFEQQIFNNA</sequence>
<dbReference type="InterPro" id="IPR000160">
    <property type="entry name" value="GGDEF_dom"/>
</dbReference>
<evidence type="ECO:0000259" key="2">
    <source>
        <dbReference type="PROSITE" id="PS50883"/>
    </source>
</evidence>
<evidence type="ECO:0000256" key="1">
    <source>
        <dbReference type="SAM" id="Phobius"/>
    </source>
</evidence>
<dbReference type="PROSITE" id="PS50883">
    <property type="entry name" value="EAL"/>
    <property type="match status" value="1"/>
</dbReference>
<dbReference type="Pfam" id="PF00563">
    <property type="entry name" value="EAL"/>
    <property type="match status" value="1"/>
</dbReference>
<dbReference type="CDD" id="cd01949">
    <property type="entry name" value="GGDEF"/>
    <property type="match status" value="1"/>
</dbReference>
<feature type="transmembrane region" description="Helical" evidence="1">
    <location>
        <begin position="285"/>
        <end position="308"/>
    </location>
</feature>
<dbReference type="InterPro" id="IPR029151">
    <property type="entry name" value="Sensor-like_sf"/>
</dbReference>
<dbReference type="Gene3D" id="3.30.450.20">
    <property type="entry name" value="PAS domain"/>
    <property type="match status" value="1"/>
</dbReference>
<dbReference type="InterPro" id="IPR035919">
    <property type="entry name" value="EAL_sf"/>
</dbReference>
<dbReference type="Proteomes" id="UP000322619">
    <property type="component" value="Unassembled WGS sequence"/>
</dbReference>
<dbReference type="Gene3D" id="3.30.70.270">
    <property type="match status" value="1"/>
</dbReference>
<feature type="domain" description="GGDEF" evidence="3">
    <location>
        <begin position="348"/>
        <end position="480"/>
    </location>
</feature>
<dbReference type="AlphaFoldDB" id="A0A5D0WTG0"/>
<dbReference type="CDD" id="cd18773">
    <property type="entry name" value="PDC1_HK_sensor"/>
    <property type="match status" value="1"/>
</dbReference>
<dbReference type="EMBL" id="VSLA01000004">
    <property type="protein sequence ID" value="TYC87575.1"/>
    <property type="molecule type" value="Genomic_DNA"/>
</dbReference>
<keyword evidence="1" id="KW-1133">Transmembrane helix</keyword>